<dbReference type="EMBL" id="JBCGDC010000040">
    <property type="protein sequence ID" value="MFB6394590.1"/>
    <property type="molecule type" value="Genomic_DNA"/>
</dbReference>
<feature type="compositionally biased region" description="Polar residues" evidence="1">
    <location>
        <begin position="277"/>
        <end position="289"/>
    </location>
</feature>
<evidence type="ECO:0000313" key="2">
    <source>
        <dbReference type="EMBL" id="MFB6394590.1"/>
    </source>
</evidence>
<gene>
    <name evidence="2" type="ORF">AAFH96_15955</name>
</gene>
<keyword evidence="3" id="KW-1185">Reference proteome</keyword>
<protein>
    <submittedName>
        <fullName evidence="2">DUF6461 domain-containing protein</fullName>
    </submittedName>
</protein>
<proteinExistence type="predicted"/>
<evidence type="ECO:0000256" key="1">
    <source>
        <dbReference type="SAM" id="MobiDB-lite"/>
    </source>
</evidence>
<sequence length="298" mass="31763">MHARGRDDTDLRGSESYQLLVWQAPAAPDIVYARADRLGYRLRGEADPARPERPEIAYRWLSNSTLGMAATVTVVSGAGVGAVLRAFGADPARPESMRAIGEDLVRRQSIDPWVAVLDVGEAVIAVEYNGWEGSTAPVLTEASAGGRVASMFWNVEAETRLSFAEHGAVLLSVEPFAAIDAPPPVAPAVDDLDFADHRRDKRLMGLLAVQRFTGHGISADDVARIEAADVGFRIVPALPALRPRRPQPGDPLDTVAEALAEIPNHSCGTWPGGSPRRQPTTEGSAKTRTSSPASPPAP</sequence>
<dbReference type="Pfam" id="PF20062">
    <property type="entry name" value="DUF6461"/>
    <property type="match status" value="1"/>
</dbReference>
<comment type="caution">
    <text evidence="2">The sequence shown here is derived from an EMBL/GenBank/DDBJ whole genome shotgun (WGS) entry which is preliminary data.</text>
</comment>
<organism evidence="2 3">
    <name type="scientific">Polymorphospora lycopeni</name>
    <dbReference type="NCBI Taxonomy" id="3140240"/>
    <lineage>
        <taxon>Bacteria</taxon>
        <taxon>Bacillati</taxon>
        <taxon>Actinomycetota</taxon>
        <taxon>Actinomycetes</taxon>
        <taxon>Micromonosporales</taxon>
        <taxon>Micromonosporaceae</taxon>
        <taxon>Polymorphospora</taxon>
    </lineage>
</organism>
<reference evidence="2 3" key="1">
    <citation type="submission" date="2024-04" db="EMBL/GenBank/DDBJ databases">
        <title>Polymorphospora sp. isolated from Baiyangdian Lake in Xiong'an New Area.</title>
        <authorList>
            <person name="Zhang X."/>
            <person name="Liu J."/>
        </authorList>
    </citation>
    <scope>NUCLEOTIDE SEQUENCE [LARGE SCALE GENOMIC DNA]</scope>
    <source>
        <strain evidence="2 3">2-325</strain>
    </source>
</reference>
<accession>A0ABV5CRP9</accession>
<dbReference type="Proteomes" id="UP001582793">
    <property type="component" value="Unassembled WGS sequence"/>
</dbReference>
<feature type="region of interest" description="Disordered" evidence="1">
    <location>
        <begin position="263"/>
        <end position="298"/>
    </location>
</feature>
<evidence type="ECO:0000313" key="3">
    <source>
        <dbReference type="Proteomes" id="UP001582793"/>
    </source>
</evidence>
<dbReference type="InterPro" id="IPR045592">
    <property type="entry name" value="DUF6461"/>
</dbReference>
<name>A0ABV5CRP9_9ACTN</name>